<keyword evidence="2" id="KW-1185">Reference proteome</keyword>
<dbReference type="OrthoDB" id="162989at2759"/>
<organism evidence="2 3">
    <name type="scientific">Phoenix dactylifera</name>
    <name type="common">Date palm</name>
    <dbReference type="NCBI Taxonomy" id="42345"/>
    <lineage>
        <taxon>Eukaryota</taxon>
        <taxon>Viridiplantae</taxon>
        <taxon>Streptophyta</taxon>
        <taxon>Embryophyta</taxon>
        <taxon>Tracheophyta</taxon>
        <taxon>Spermatophyta</taxon>
        <taxon>Magnoliopsida</taxon>
        <taxon>Liliopsida</taxon>
        <taxon>Arecaceae</taxon>
        <taxon>Coryphoideae</taxon>
        <taxon>Phoeniceae</taxon>
        <taxon>Phoenix</taxon>
    </lineage>
</organism>
<dbReference type="PANTHER" id="PTHR47512">
    <property type="entry name" value="EXPRESSED PROTEIN"/>
    <property type="match status" value="1"/>
</dbReference>
<reference evidence="2" key="1">
    <citation type="journal article" date="2019" name="Nat. Commun.">
        <title>Genome-wide association mapping of date palm fruit traits.</title>
        <authorList>
            <person name="Hazzouri K.M."/>
            <person name="Gros-Balthazard M."/>
            <person name="Flowers J.M."/>
            <person name="Copetti D."/>
            <person name="Lemansour A."/>
            <person name="Lebrun M."/>
            <person name="Masmoudi K."/>
            <person name="Ferrand S."/>
            <person name="Dhar M.I."/>
            <person name="Fresquez Z.A."/>
            <person name="Rosas U."/>
            <person name="Zhang J."/>
            <person name="Talag J."/>
            <person name="Lee S."/>
            <person name="Kudrna D."/>
            <person name="Powell R.F."/>
            <person name="Leitch I.J."/>
            <person name="Krueger R.R."/>
            <person name="Wing R.A."/>
            <person name="Amiri K.M.A."/>
            <person name="Purugganan M.D."/>
        </authorList>
    </citation>
    <scope>NUCLEOTIDE SEQUENCE [LARGE SCALE GENOMIC DNA]</scope>
    <source>
        <strain evidence="2">cv. Khalas</strain>
    </source>
</reference>
<dbReference type="Proteomes" id="UP000228380">
    <property type="component" value="Chromosome 2"/>
</dbReference>
<accession>A0A8B7CIN8</accession>
<dbReference type="PANTHER" id="PTHR47512:SF3">
    <property type="entry name" value="CHALCONE-FLAVONONE ISOMERASE FAMILY PROTEIN"/>
    <property type="match status" value="1"/>
</dbReference>
<evidence type="ECO:0000313" key="3">
    <source>
        <dbReference type="RefSeq" id="XP_008800081.2"/>
    </source>
</evidence>
<proteinExistence type="predicted"/>
<feature type="region of interest" description="Disordered" evidence="1">
    <location>
        <begin position="1"/>
        <end position="34"/>
    </location>
</feature>
<reference evidence="3" key="2">
    <citation type="submission" date="2025-08" db="UniProtKB">
        <authorList>
            <consortium name="RefSeq"/>
        </authorList>
    </citation>
    <scope>IDENTIFICATION</scope>
    <source>
        <tissue evidence="3">Young leaves</tissue>
    </source>
</reference>
<dbReference type="GeneID" id="103714568"/>
<dbReference type="RefSeq" id="XP_008800081.2">
    <property type="nucleotide sequence ID" value="XM_008801859.3"/>
</dbReference>
<dbReference type="KEGG" id="pda:103714568"/>
<feature type="compositionally biased region" description="Basic and acidic residues" evidence="1">
    <location>
        <begin position="23"/>
        <end position="34"/>
    </location>
</feature>
<sequence>METPSSLRRVTRSQASAASQKNMQEDAFSRSRNGERSALLDITNDSPIVGLATGSLVEKTPSSSVVRSRVRAKRTPGSGEALLRSQVKTLLQKVEEEAELVNKLPPGHATFLLGLPISPAQLLAPTPANTPYIPNMPGLEEGVLIDAKMPCVTEDIPNPQQVAASLEPEKSHHSQECVINRALLFDDSPGKSEISDASAISSSLTYQGSEGSYAEKSPEDDNSSIWSLQANAASIQEDDDEDIVEDEVYYEEAEDDVDEEDDEILNDLCRGLSKMSVQDKVRLPECTGKHTRFIYNSDDEIEGEEEEVADDKAVSPSVLVLRGLPAPKGKHLRFPEEDEV</sequence>
<dbReference type="AlphaFoldDB" id="A0A8B7CIN8"/>
<evidence type="ECO:0000256" key="1">
    <source>
        <dbReference type="SAM" id="MobiDB-lite"/>
    </source>
</evidence>
<gene>
    <name evidence="3" type="primary">LOC103714568</name>
</gene>
<name>A0A8B7CIN8_PHODC</name>
<protein>
    <submittedName>
        <fullName evidence="3">Uncharacterized protein LOC103714568</fullName>
    </submittedName>
</protein>
<feature type="compositionally biased region" description="Polar residues" evidence="1">
    <location>
        <begin position="1"/>
        <end position="22"/>
    </location>
</feature>
<evidence type="ECO:0000313" key="2">
    <source>
        <dbReference type="Proteomes" id="UP000228380"/>
    </source>
</evidence>